<evidence type="ECO:0000256" key="1">
    <source>
        <dbReference type="ARBA" id="ARBA00004370"/>
    </source>
</evidence>
<comment type="similarity">
    <text evidence="5">Belongs to the bacterial secretin family.</text>
</comment>
<dbReference type="GO" id="GO:0009279">
    <property type="term" value="C:cell outer membrane"/>
    <property type="evidence" value="ECO:0007669"/>
    <property type="project" value="UniProtKB-SubCell"/>
</dbReference>
<organism evidence="11 12">
    <name type="scientific">Candidatus Sulfobium mesophilum</name>
    <dbReference type="NCBI Taxonomy" id="2016548"/>
    <lineage>
        <taxon>Bacteria</taxon>
        <taxon>Pseudomonadati</taxon>
        <taxon>Nitrospirota</taxon>
        <taxon>Nitrospiria</taxon>
        <taxon>Nitrospirales</taxon>
        <taxon>Nitrospiraceae</taxon>
        <taxon>Candidatus Sulfobium</taxon>
    </lineage>
</organism>
<protein>
    <submittedName>
        <fullName evidence="11">Uncharacterized protein</fullName>
    </submittedName>
</protein>
<dbReference type="OrthoDB" id="9775455at2"/>
<dbReference type="Proteomes" id="UP000245125">
    <property type="component" value="Unassembled WGS sequence"/>
</dbReference>
<keyword evidence="3" id="KW-0732">Signal</keyword>
<reference evidence="12" key="1">
    <citation type="submission" date="2018-03" db="EMBL/GenBank/DDBJ databases">
        <authorList>
            <person name="Zecchin S."/>
        </authorList>
    </citation>
    <scope>NUCLEOTIDE SEQUENCE [LARGE SCALE GENOMIC DNA]</scope>
</reference>
<keyword evidence="12" id="KW-1185">Reference proteome</keyword>
<dbReference type="AlphaFoldDB" id="A0A2U3QFM2"/>
<proteinExistence type="inferred from homology"/>
<dbReference type="PANTHER" id="PTHR30332">
    <property type="entry name" value="PROBABLE GENERAL SECRETION PATHWAY PROTEIN D"/>
    <property type="match status" value="1"/>
</dbReference>
<dbReference type="EMBL" id="OUUY01000062">
    <property type="protein sequence ID" value="SPQ00150.1"/>
    <property type="molecule type" value="Genomic_DNA"/>
</dbReference>
<gene>
    <name evidence="11" type="ORF">NBG4_180026</name>
</gene>
<evidence type="ECO:0000259" key="10">
    <source>
        <dbReference type="Pfam" id="PF21305"/>
    </source>
</evidence>
<feature type="compositionally biased region" description="Low complexity" evidence="7">
    <location>
        <begin position="52"/>
        <end position="67"/>
    </location>
</feature>
<feature type="domain" description="NolW-like" evidence="9">
    <location>
        <begin position="242"/>
        <end position="300"/>
    </location>
</feature>
<keyword evidence="6" id="KW-0813">Transport</keyword>
<evidence type="ECO:0000259" key="8">
    <source>
        <dbReference type="Pfam" id="PF00263"/>
    </source>
</evidence>
<evidence type="ECO:0000256" key="5">
    <source>
        <dbReference type="RuleBase" id="RU004003"/>
    </source>
</evidence>
<dbReference type="InterPro" id="IPR001775">
    <property type="entry name" value="GspD/PilQ"/>
</dbReference>
<dbReference type="Pfam" id="PF03958">
    <property type="entry name" value="Secretin_N"/>
    <property type="match status" value="2"/>
</dbReference>
<dbReference type="Gene3D" id="3.30.1370.120">
    <property type="match status" value="2"/>
</dbReference>
<dbReference type="InterPro" id="IPR050810">
    <property type="entry name" value="Bact_Secretion_Sys_Channel"/>
</dbReference>
<dbReference type="GO" id="GO:0009306">
    <property type="term" value="P:protein secretion"/>
    <property type="evidence" value="ECO:0007669"/>
    <property type="project" value="InterPro"/>
</dbReference>
<dbReference type="InterPro" id="IPR005644">
    <property type="entry name" value="NolW-like"/>
</dbReference>
<feature type="domain" description="Type II/III secretion system secretin-like" evidence="8">
    <location>
        <begin position="497"/>
        <end position="670"/>
    </location>
</feature>
<dbReference type="Pfam" id="PF00263">
    <property type="entry name" value="Secretin"/>
    <property type="match status" value="1"/>
</dbReference>
<dbReference type="PRINTS" id="PR00811">
    <property type="entry name" value="BCTERIALGSPD"/>
</dbReference>
<dbReference type="GO" id="GO:0015627">
    <property type="term" value="C:type II protein secretion system complex"/>
    <property type="evidence" value="ECO:0007669"/>
    <property type="project" value="TreeGrafter"/>
</dbReference>
<accession>A0A2U3QFM2</accession>
<evidence type="ECO:0000256" key="6">
    <source>
        <dbReference type="RuleBase" id="RU004004"/>
    </source>
</evidence>
<dbReference type="InterPro" id="IPR049371">
    <property type="entry name" value="GspD-like_N0"/>
</dbReference>
<feature type="region of interest" description="Disordered" evidence="7">
    <location>
        <begin position="700"/>
        <end position="723"/>
    </location>
</feature>
<dbReference type="InterPro" id="IPR004846">
    <property type="entry name" value="T2SS/T3SS_dom"/>
</dbReference>
<feature type="compositionally biased region" description="Low complexity" evidence="7">
    <location>
        <begin position="336"/>
        <end position="352"/>
    </location>
</feature>
<evidence type="ECO:0000256" key="2">
    <source>
        <dbReference type="ARBA" id="ARBA00022692"/>
    </source>
</evidence>
<keyword evidence="4" id="KW-0472">Membrane</keyword>
<evidence type="ECO:0000259" key="9">
    <source>
        <dbReference type="Pfam" id="PF03958"/>
    </source>
</evidence>
<evidence type="ECO:0000256" key="4">
    <source>
        <dbReference type="ARBA" id="ARBA00023136"/>
    </source>
</evidence>
<evidence type="ECO:0000313" key="11">
    <source>
        <dbReference type="EMBL" id="SPQ00150.1"/>
    </source>
</evidence>
<dbReference type="PROSITE" id="PS00875">
    <property type="entry name" value="T2SP_D"/>
    <property type="match status" value="1"/>
</dbReference>
<evidence type="ECO:0000313" key="12">
    <source>
        <dbReference type="Proteomes" id="UP000245125"/>
    </source>
</evidence>
<dbReference type="InterPro" id="IPR038591">
    <property type="entry name" value="NolW-like_sf"/>
</dbReference>
<feature type="region of interest" description="Disordered" evidence="7">
    <location>
        <begin position="336"/>
        <end position="369"/>
    </location>
</feature>
<feature type="compositionally biased region" description="Low complexity" evidence="7">
    <location>
        <begin position="76"/>
        <end position="100"/>
    </location>
</feature>
<evidence type="ECO:0000256" key="3">
    <source>
        <dbReference type="ARBA" id="ARBA00022729"/>
    </source>
</evidence>
<dbReference type="Pfam" id="PF21305">
    <property type="entry name" value="type_II_gspD_N0"/>
    <property type="match status" value="1"/>
</dbReference>
<feature type="compositionally biased region" description="Pro residues" evidence="7">
    <location>
        <begin position="353"/>
        <end position="365"/>
    </location>
</feature>
<name>A0A2U3QFM2_9BACT</name>
<evidence type="ECO:0000256" key="7">
    <source>
        <dbReference type="SAM" id="MobiDB-lite"/>
    </source>
</evidence>
<sequence length="723" mass="77906">MSNRTIARAVLFVLFCFFLEGTGILSAEGLPENSYQVTFLGKQQLAAQVLKQSPPQQPAGQPSLSPSTTKDLAQRSEPAQPSESAPSTAQPESSQPSAQPAAPPAEKEPAIQPAVPSGQPAERPAVSPRQRSQHGRRGEVSFNFDDADIYSVIQTIFGDVLRVNYIVDPNVKGRVTFRSVEPVPKENVLPLMEVILRLNGVGIVEEGGLYRIVPISDISKEPAPVGLGRDPEKLEITGKALVQIVRVKYIDSAEMVRVLTPFLSKNALIVDVPKSNYVILVDTDSNVKRLLELVKVFDSEELKAVKPQVFVYSVQNSKAKDVAALLQQIFQGKSASAAPKTTTPPARATTPGLPQPSVQPAPPQPQISMGQQAGEALVSEVTRIIPDEVTNSIIVLATTEDYALIYDTIRKIDIMPRQVMIEGLIVDITLNDNLSYGLSWSMNSDVKISGINPFKNPIDLGGLFTNNPGNLSKTPPNKGFTFIGTDPSGNVRAVLTALEDRSKAKVVAAPHILVSDNREARIQIGQQVPLATSSTAQPISTTGTAVSVVSTSTIQYKDIGIILKVKPQVNDSGLISLELSQEISAISAKAVTVGGLDEVAIDKTEATSNLVARDGETIIIGGLIREDHSYGTTGIPILSRIPIIGALFGTTSDDITRKETIILLTPHVIRNQQEAGTVTSDFIERYKRSTRDKEIDKFIWEQGHKAQDGNGSKDGEEPLKNSP</sequence>
<feature type="region of interest" description="Disordered" evidence="7">
    <location>
        <begin position="48"/>
        <end position="139"/>
    </location>
</feature>
<dbReference type="InterPro" id="IPR004845">
    <property type="entry name" value="T2SS_GspD_CS"/>
</dbReference>
<comment type="subcellular location">
    <subcellularLocation>
        <location evidence="6">Cell outer membrane</location>
    </subcellularLocation>
    <subcellularLocation>
        <location evidence="1">Membrane</location>
    </subcellularLocation>
</comment>
<feature type="domain" description="NolW-like" evidence="9">
    <location>
        <begin position="309"/>
        <end position="418"/>
    </location>
</feature>
<feature type="domain" description="GspD-like N0" evidence="10">
    <location>
        <begin position="143"/>
        <end position="212"/>
    </location>
</feature>
<keyword evidence="2" id="KW-0812">Transmembrane</keyword>
<dbReference type="PANTHER" id="PTHR30332:SF25">
    <property type="entry name" value="SECRETIN XPSD"/>
    <property type="match status" value="1"/>
</dbReference>